<evidence type="ECO:0000256" key="1">
    <source>
        <dbReference type="SAM" id="MobiDB-lite"/>
    </source>
</evidence>
<name>A0A2P5IB71_DIAHE</name>
<gene>
    <name evidence="2" type="ORF">DHEL01_v201850</name>
</gene>
<dbReference type="OrthoDB" id="5215205at2759"/>
<reference evidence="2" key="1">
    <citation type="submission" date="2017-09" db="EMBL/GenBank/DDBJ databases">
        <title>Polyketide synthases of a Diaporthe helianthi virulent isolate.</title>
        <authorList>
            <person name="Baroncelli R."/>
        </authorList>
    </citation>
    <scope>NUCLEOTIDE SEQUENCE [LARGE SCALE GENOMIC DNA]</scope>
    <source>
        <strain evidence="2">7/96</strain>
    </source>
</reference>
<protein>
    <submittedName>
        <fullName evidence="2">Uncharacterized protein</fullName>
    </submittedName>
</protein>
<dbReference type="InParanoid" id="A0A2P5IB71"/>
<dbReference type="Proteomes" id="UP000094444">
    <property type="component" value="Unassembled WGS sequence"/>
</dbReference>
<accession>A0A2P5IB71</accession>
<dbReference type="EMBL" id="MAVT02000091">
    <property type="protein sequence ID" value="POS79755.1"/>
    <property type="molecule type" value="Genomic_DNA"/>
</dbReference>
<keyword evidence="3" id="KW-1185">Reference proteome</keyword>
<evidence type="ECO:0000313" key="2">
    <source>
        <dbReference type="EMBL" id="POS79755.1"/>
    </source>
</evidence>
<comment type="caution">
    <text evidence="2">The sequence shown here is derived from an EMBL/GenBank/DDBJ whole genome shotgun (WGS) entry which is preliminary data.</text>
</comment>
<feature type="compositionally biased region" description="Acidic residues" evidence="1">
    <location>
        <begin position="10"/>
        <end position="20"/>
    </location>
</feature>
<sequence length="148" mass="16706">MPGKKRPAVSDEDSSEDEINVDQVIKTKTELDKIRKDRESKRAQIEADLDKKLEGVRTRIEQTVNAHTSQLADVYGQQVDDLIHAMVERDNILGEIKAKLSELQERTYDLDVLLQEAYAYRIKKLEGVTMPAVDRPVRENGGTKADGA</sequence>
<feature type="region of interest" description="Disordered" evidence="1">
    <location>
        <begin position="1"/>
        <end position="21"/>
    </location>
</feature>
<organism evidence="2 3">
    <name type="scientific">Diaporthe helianthi</name>
    <dbReference type="NCBI Taxonomy" id="158607"/>
    <lineage>
        <taxon>Eukaryota</taxon>
        <taxon>Fungi</taxon>
        <taxon>Dikarya</taxon>
        <taxon>Ascomycota</taxon>
        <taxon>Pezizomycotina</taxon>
        <taxon>Sordariomycetes</taxon>
        <taxon>Sordariomycetidae</taxon>
        <taxon>Diaporthales</taxon>
        <taxon>Diaporthaceae</taxon>
        <taxon>Diaporthe</taxon>
    </lineage>
</organism>
<proteinExistence type="predicted"/>
<dbReference type="AlphaFoldDB" id="A0A2P5IB71"/>
<evidence type="ECO:0000313" key="3">
    <source>
        <dbReference type="Proteomes" id="UP000094444"/>
    </source>
</evidence>